<dbReference type="GO" id="GO:0140359">
    <property type="term" value="F:ABC-type transporter activity"/>
    <property type="evidence" value="ECO:0007669"/>
    <property type="project" value="InterPro"/>
</dbReference>
<evidence type="ECO:0000256" key="6">
    <source>
        <dbReference type="ARBA" id="ARBA00022692"/>
    </source>
</evidence>
<evidence type="ECO:0000256" key="1">
    <source>
        <dbReference type="ARBA" id="ARBA00004429"/>
    </source>
</evidence>
<evidence type="ECO:0000256" key="3">
    <source>
        <dbReference type="ARBA" id="ARBA00022448"/>
    </source>
</evidence>
<evidence type="ECO:0000313" key="12">
    <source>
        <dbReference type="Proteomes" id="UP000179102"/>
    </source>
</evidence>
<dbReference type="InterPro" id="IPR000412">
    <property type="entry name" value="ABC_2_transport"/>
</dbReference>
<feature type="transmembrane region" description="Helical" evidence="9">
    <location>
        <begin position="146"/>
        <end position="167"/>
    </location>
</feature>
<comment type="caution">
    <text evidence="11">The sequence shown here is derived from an EMBL/GenBank/DDBJ whole genome shotgun (WGS) entry which is preliminary data.</text>
</comment>
<accession>A0A1F5G5B2</accession>
<dbReference type="STRING" id="1797711.A2870_04460"/>
<keyword evidence="7 9" id="KW-1133">Transmembrane helix</keyword>
<keyword evidence="8 9" id="KW-0472">Membrane</keyword>
<protein>
    <recommendedName>
        <fullName evidence="9">Transport permease protein</fullName>
    </recommendedName>
</protein>
<feature type="transmembrane region" description="Helical" evidence="9">
    <location>
        <begin position="35"/>
        <end position="61"/>
    </location>
</feature>
<dbReference type="Pfam" id="PF01061">
    <property type="entry name" value="ABC2_membrane"/>
    <property type="match status" value="1"/>
</dbReference>
<evidence type="ECO:0000313" key="11">
    <source>
        <dbReference type="EMBL" id="OGD86994.1"/>
    </source>
</evidence>
<dbReference type="PANTHER" id="PTHR30413">
    <property type="entry name" value="INNER MEMBRANE TRANSPORT PERMEASE"/>
    <property type="match status" value="1"/>
</dbReference>
<comment type="subcellular location">
    <subcellularLocation>
        <location evidence="1">Cell inner membrane</location>
        <topology evidence="1">Multi-pass membrane protein</topology>
    </subcellularLocation>
    <subcellularLocation>
        <location evidence="9">Cell membrane</location>
        <topology evidence="9">Multi-pass membrane protein</topology>
    </subcellularLocation>
</comment>
<feature type="transmembrane region" description="Helical" evidence="9">
    <location>
        <begin position="117"/>
        <end position="140"/>
    </location>
</feature>
<feature type="domain" description="ABC transmembrane type-2" evidence="10">
    <location>
        <begin position="37"/>
        <end position="257"/>
    </location>
</feature>
<dbReference type="AlphaFoldDB" id="A0A1F5G5B2"/>
<feature type="transmembrane region" description="Helical" evidence="9">
    <location>
        <begin position="73"/>
        <end position="96"/>
    </location>
</feature>
<dbReference type="EMBL" id="MFAZ01000025">
    <property type="protein sequence ID" value="OGD86994.1"/>
    <property type="molecule type" value="Genomic_DNA"/>
</dbReference>
<evidence type="ECO:0000256" key="8">
    <source>
        <dbReference type="ARBA" id="ARBA00023136"/>
    </source>
</evidence>
<dbReference type="PRINTS" id="PR00164">
    <property type="entry name" value="ABC2TRNSPORT"/>
</dbReference>
<dbReference type="Proteomes" id="UP000179102">
    <property type="component" value="Unassembled WGS sequence"/>
</dbReference>
<evidence type="ECO:0000256" key="4">
    <source>
        <dbReference type="ARBA" id="ARBA00022475"/>
    </source>
</evidence>
<keyword evidence="4 9" id="KW-1003">Cell membrane</keyword>
<keyword evidence="5" id="KW-0997">Cell inner membrane</keyword>
<organism evidence="11 12">
    <name type="scientific">Candidatus Curtissbacteria bacterium RIFCSPHIGHO2_01_FULL_41_11</name>
    <dbReference type="NCBI Taxonomy" id="1797711"/>
    <lineage>
        <taxon>Bacteria</taxon>
        <taxon>Candidatus Curtissiibacteriota</taxon>
    </lineage>
</organism>
<evidence type="ECO:0000256" key="7">
    <source>
        <dbReference type="ARBA" id="ARBA00022989"/>
    </source>
</evidence>
<dbReference type="GO" id="GO:0043190">
    <property type="term" value="C:ATP-binding cassette (ABC) transporter complex"/>
    <property type="evidence" value="ECO:0007669"/>
    <property type="project" value="InterPro"/>
</dbReference>
<keyword evidence="3 9" id="KW-0813">Transport</keyword>
<reference evidence="11 12" key="1">
    <citation type="journal article" date="2016" name="Nat. Commun.">
        <title>Thousands of microbial genomes shed light on interconnected biogeochemical processes in an aquifer system.</title>
        <authorList>
            <person name="Anantharaman K."/>
            <person name="Brown C.T."/>
            <person name="Hug L.A."/>
            <person name="Sharon I."/>
            <person name="Castelle C.J."/>
            <person name="Probst A.J."/>
            <person name="Thomas B.C."/>
            <person name="Singh A."/>
            <person name="Wilkins M.J."/>
            <person name="Karaoz U."/>
            <person name="Brodie E.L."/>
            <person name="Williams K.H."/>
            <person name="Hubbard S.S."/>
            <person name="Banfield J.F."/>
        </authorList>
    </citation>
    <scope>NUCLEOTIDE SEQUENCE [LARGE SCALE GENOMIC DNA]</scope>
</reference>
<sequence>MSKFMQALDIGKLWRFRYLLLLLVWRDVKSRYKQALFGFTWAILTPTFQALVFWLVFGALFKIPTGKVPYLPLVFSGFIFWNFFSQSVSSATLSITGNSNLVTKIAFPKEILILSSILGRIPDLVASLAVLIIILAFYHIGLSVHILWVIPILIIEMVMALAVGMFLASINVYFRDITAVVPILLMAWLFLTPVIYPLESIPQQYQLYAKLNPMTGILEGLRNAVLIGAPPERISMLLSITTTFIFVVFSYLLFKKLEKGFSDVV</sequence>
<comment type="similarity">
    <text evidence="2 9">Belongs to the ABC-2 integral membrane protein family.</text>
</comment>
<keyword evidence="6 9" id="KW-0812">Transmembrane</keyword>
<dbReference type="PANTHER" id="PTHR30413:SF8">
    <property type="entry name" value="TRANSPORT PERMEASE PROTEIN"/>
    <property type="match status" value="1"/>
</dbReference>
<dbReference type="InterPro" id="IPR047817">
    <property type="entry name" value="ABC2_TM_bact-type"/>
</dbReference>
<evidence type="ECO:0000256" key="5">
    <source>
        <dbReference type="ARBA" id="ARBA00022519"/>
    </source>
</evidence>
<feature type="transmembrane region" description="Helical" evidence="9">
    <location>
        <begin position="179"/>
        <end position="198"/>
    </location>
</feature>
<dbReference type="GO" id="GO:0015920">
    <property type="term" value="P:lipopolysaccharide transport"/>
    <property type="evidence" value="ECO:0007669"/>
    <property type="project" value="TreeGrafter"/>
</dbReference>
<dbReference type="InterPro" id="IPR013525">
    <property type="entry name" value="ABC2_TM"/>
</dbReference>
<proteinExistence type="inferred from homology"/>
<evidence type="ECO:0000259" key="10">
    <source>
        <dbReference type="PROSITE" id="PS51012"/>
    </source>
</evidence>
<gene>
    <name evidence="11" type="ORF">A2870_04460</name>
</gene>
<dbReference type="PROSITE" id="PS51012">
    <property type="entry name" value="ABC_TM2"/>
    <property type="match status" value="1"/>
</dbReference>
<name>A0A1F5G5B2_9BACT</name>
<feature type="transmembrane region" description="Helical" evidence="9">
    <location>
        <begin position="234"/>
        <end position="254"/>
    </location>
</feature>
<evidence type="ECO:0000256" key="2">
    <source>
        <dbReference type="ARBA" id="ARBA00007783"/>
    </source>
</evidence>
<evidence type="ECO:0000256" key="9">
    <source>
        <dbReference type="RuleBase" id="RU361157"/>
    </source>
</evidence>